<gene>
    <name evidence="1" type="ORF">F4821DRAFT_225576</name>
</gene>
<evidence type="ECO:0000313" key="1">
    <source>
        <dbReference type="EMBL" id="KAI6091772.1"/>
    </source>
</evidence>
<comment type="caution">
    <text evidence="1">The sequence shown here is derived from an EMBL/GenBank/DDBJ whole genome shotgun (WGS) entry which is preliminary data.</text>
</comment>
<protein>
    <submittedName>
        <fullName evidence="1">Uncharacterized protein</fullName>
    </submittedName>
</protein>
<reference evidence="1 2" key="1">
    <citation type="journal article" date="2022" name="New Phytol.">
        <title>Ecological generalism drives hyperdiversity of secondary metabolite gene clusters in xylarialean endophytes.</title>
        <authorList>
            <person name="Franco M.E.E."/>
            <person name="Wisecaver J.H."/>
            <person name="Arnold A.E."/>
            <person name="Ju Y.M."/>
            <person name="Slot J.C."/>
            <person name="Ahrendt S."/>
            <person name="Moore L.P."/>
            <person name="Eastman K.E."/>
            <person name="Scott K."/>
            <person name="Konkel Z."/>
            <person name="Mondo S.J."/>
            <person name="Kuo A."/>
            <person name="Hayes R.D."/>
            <person name="Haridas S."/>
            <person name="Andreopoulos B."/>
            <person name="Riley R."/>
            <person name="LaButti K."/>
            <person name="Pangilinan J."/>
            <person name="Lipzen A."/>
            <person name="Amirebrahimi M."/>
            <person name="Yan J."/>
            <person name="Adam C."/>
            <person name="Keymanesh K."/>
            <person name="Ng V."/>
            <person name="Louie K."/>
            <person name="Northen T."/>
            <person name="Drula E."/>
            <person name="Henrissat B."/>
            <person name="Hsieh H.M."/>
            <person name="Youens-Clark K."/>
            <person name="Lutzoni F."/>
            <person name="Miadlikowska J."/>
            <person name="Eastwood D.C."/>
            <person name="Hamelin R.C."/>
            <person name="Grigoriev I.V."/>
            <person name="U'Ren J.M."/>
        </authorList>
    </citation>
    <scope>NUCLEOTIDE SEQUENCE [LARGE SCALE GENOMIC DNA]</scope>
    <source>
        <strain evidence="1 2">ER1909</strain>
    </source>
</reference>
<proteinExistence type="predicted"/>
<organism evidence="1 2">
    <name type="scientific">Hypoxylon rubiginosum</name>
    <dbReference type="NCBI Taxonomy" id="110542"/>
    <lineage>
        <taxon>Eukaryota</taxon>
        <taxon>Fungi</taxon>
        <taxon>Dikarya</taxon>
        <taxon>Ascomycota</taxon>
        <taxon>Pezizomycotina</taxon>
        <taxon>Sordariomycetes</taxon>
        <taxon>Xylariomycetidae</taxon>
        <taxon>Xylariales</taxon>
        <taxon>Hypoxylaceae</taxon>
        <taxon>Hypoxylon</taxon>
    </lineage>
</organism>
<sequence>MLQENDAKRPQSKGQDHQNQNDRKGQVNGVPSIHKEGLSNGKETWETDPYSSAENSADEKFRTRKYHDDIIRALIDVGGKGPKPNLEDRRYRKALLKRNDDKQSIIRKIMLELQRRMKAPSPETLACIEEVVLQDPNLFIKSDWYTNIPMLEAAKSEVTILFRVIDLLIPEEIRERIRVKCTEGMECPLWAVATGRRTQCKRNGKSRSAGDRRLSTAKKVTFGDASEDSDKLLIRPGTRCLHEDIDSEMLLEKDQELREALESVLGNEKHAQACLESLISEAKFDTGQSTLSRPLKVESFKIILTLCPQSIFTKPLQDGYTPLQRAVRLFDSESIDLELLFSVIQLLVNHCPRSIFCKKNKEEKTAYRLLSELDLKRPKGSSKDRSWIQTTVDFLKERCIGYRNEVTNPKDQLAEDNKMWSMKRDLLYWDAKTERRFSLNFTGDSVILDEPYIEIIQSRAGMCFESILDFVKLPYWRPAGAKLYRPTQPGYSDRRPETAPDVMTDPYINIFEWLWSECRVQKIFTVDVDDDGLEPHTNSTIRQCFRGRNNEPESYRDFKIEVWKWKKFDICSETVVAAAPAAREVHLYSSGNTAVLRGWACELGLARLMALEKLIIEIHPKNVNDEQDCRDYERELKQELMRNCKGLKAENVVINNYGVGIGKRAAKGNISPGRGSAMAGQLTNKDTPQSREWIDELKSFKSFLINLKFPDDKPSSEPPMVKVAILDDGAKLGGLNGIQKGKSFNPNNEEYFVGPCEHGTQMAMCVRKICPMAALYIARLDDSYSKENQKFTISSCYEALQWALEMDVDVISMSWTYERKDGMSDMHKQKFEGLIRKIVDRKKPILIGSLPDMGAQFELHQFVPVGIEGVIRISSATLSGKVSAENVHTKSDFLLPGEGLISDSGKDIRGSSFATAYAAGLVALVLYALRAYDLIRDDVDAEDAKKALDIAETIKGMCSIFNVLGEGDLENKGERGRFLRPALTFRKTFADDKEGEKRDLGKIVKELVPPKVMRATYNGMI</sequence>
<name>A0ACC0DFY5_9PEZI</name>
<dbReference type="EMBL" id="MU394285">
    <property type="protein sequence ID" value="KAI6091772.1"/>
    <property type="molecule type" value="Genomic_DNA"/>
</dbReference>
<keyword evidence="2" id="KW-1185">Reference proteome</keyword>
<accession>A0ACC0DFY5</accession>
<evidence type="ECO:0000313" key="2">
    <source>
        <dbReference type="Proteomes" id="UP001497680"/>
    </source>
</evidence>
<dbReference type="Proteomes" id="UP001497680">
    <property type="component" value="Unassembled WGS sequence"/>
</dbReference>